<proteinExistence type="predicted"/>
<dbReference type="Gene3D" id="2.60.40.10">
    <property type="entry name" value="Immunoglobulins"/>
    <property type="match status" value="2"/>
</dbReference>
<organism evidence="2 3">
    <name type="scientific">Candidatus Uhrbacteria bacterium RIFCSPHIGHO2_12_FULL_60_25</name>
    <dbReference type="NCBI Taxonomy" id="1802399"/>
    <lineage>
        <taxon>Bacteria</taxon>
        <taxon>Candidatus Uhriibacteriota</taxon>
    </lineage>
</organism>
<comment type="caution">
    <text evidence="2">The sequence shown here is derived from an EMBL/GenBank/DDBJ whole genome shotgun (WGS) entry which is preliminary data.</text>
</comment>
<reference evidence="2 3" key="1">
    <citation type="journal article" date="2016" name="Nat. Commun.">
        <title>Thousands of microbial genomes shed light on interconnected biogeochemical processes in an aquifer system.</title>
        <authorList>
            <person name="Anantharaman K."/>
            <person name="Brown C.T."/>
            <person name="Hug L.A."/>
            <person name="Sharon I."/>
            <person name="Castelle C.J."/>
            <person name="Probst A.J."/>
            <person name="Thomas B.C."/>
            <person name="Singh A."/>
            <person name="Wilkins M.J."/>
            <person name="Karaoz U."/>
            <person name="Brodie E.L."/>
            <person name="Williams K.H."/>
            <person name="Hubbard S.S."/>
            <person name="Banfield J.F."/>
        </authorList>
    </citation>
    <scope>NUCLEOTIDE SEQUENCE [LARGE SCALE GENOMIC DNA]</scope>
</reference>
<accession>A0A1F7ULC9</accession>
<sequence>MSKMTRFCVRDRARAWVNRLGWSVGLFFVLVPAVAHASGGYEGSVDKKTVTVELNPGEKKWITLTYTNTGSKTWARDAKTSYVSLYLVGTKSSPVGGVGWRTSDSPAKIRDTTVKPKSKTVVTFAVFGNAPGTYTEKVRLASEDTAWMYGAETLVTIKVKGAVATTVTPTKPTPTITPTPVAPTTPKTYSAVLLLRSAKEFALAGNARTQVTLGFKNTGTSFWASRSLKMSSVFPALSGSLSSVYDDSWRSPAEPVRVDNVTNPGEIGFLSFTLKAPAKSGSYRVSFVLEADGQQVEGGAIDIPITVTSDGAFETQPPITPPPSVTYVPPSGIIPITPDAGPEPTLRVGIFATTDDQMVVTAAGPFRVHQKGTANCNFTAGEQLTVRFDRTNKVYKLTGPRCVGQSTDVYQVQGTDDPLLPLEMTDFSRPVGWLPGANDNKFRGILELRWSSVTDAVWAINQLPMEHYLYGIAETSDVSPMEYQKALLTAARTYAYYHWKRATKHADEGFHVDAKYDQVYRGYGAEARSPKIVQAVKDTRGQIVSYGGVLAITPYFSRSDGHTRNWNEVWGGSGFPWLVSVQVPQDAGKTLWGHGVGLSASGALGMANEGKVYPEILTHFYQGTGLVKFYQ</sequence>
<gene>
    <name evidence="2" type="ORF">A3E39_01515</name>
</gene>
<dbReference type="InterPro" id="IPR013783">
    <property type="entry name" value="Ig-like_fold"/>
</dbReference>
<protein>
    <recommendedName>
        <fullName evidence="1">Sporulation stage II protein D amidase enhancer LytB N-terminal domain-containing protein</fullName>
    </recommendedName>
</protein>
<evidence type="ECO:0000259" key="1">
    <source>
        <dbReference type="Pfam" id="PF08486"/>
    </source>
</evidence>
<feature type="domain" description="Sporulation stage II protein D amidase enhancer LytB N-terminal" evidence="1">
    <location>
        <begin position="457"/>
        <end position="546"/>
    </location>
</feature>
<dbReference type="Pfam" id="PF08486">
    <property type="entry name" value="SpoIID"/>
    <property type="match status" value="1"/>
</dbReference>
<name>A0A1F7ULC9_9BACT</name>
<evidence type="ECO:0000313" key="3">
    <source>
        <dbReference type="Proteomes" id="UP000176603"/>
    </source>
</evidence>
<dbReference type="Proteomes" id="UP000176603">
    <property type="component" value="Unassembled WGS sequence"/>
</dbReference>
<evidence type="ECO:0000313" key="2">
    <source>
        <dbReference type="EMBL" id="OGL78518.1"/>
    </source>
</evidence>
<dbReference type="AlphaFoldDB" id="A0A1F7ULC9"/>
<dbReference type="InterPro" id="IPR013693">
    <property type="entry name" value="SpoIID/LytB_N"/>
</dbReference>
<dbReference type="EMBL" id="MGEH01000029">
    <property type="protein sequence ID" value="OGL78518.1"/>
    <property type="molecule type" value="Genomic_DNA"/>
</dbReference>
<dbReference type="STRING" id="1802399.A3E39_01515"/>